<proteinExistence type="predicted"/>
<evidence type="ECO:0000313" key="2">
    <source>
        <dbReference type="EMBL" id="MBK1826823.1"/>
    </source>
</evidence>
<dbReference type="AlphaFoldDB" id="A0A934RA44"/>
<dbReference type="Proteomes" id="UP000658278">
    <property type="component" value="Unassembled WGS sequence"/>
</dbReference>
<dbReference type="RefSeq" id="WP_200278122.1">
    <property type="nucleotide sequence ID" value="NZ_JAENII010000004.1"/>
</dbReference>
<gene>
    <name evidence="2" type="ORF">JIN81_07320</name>
</gene>
<protein>
    <submittedName>
        <fullName evidence="2">HEAT repeat domain-containing protein</fullName>
    </submittedName>
</protein>
<comment type="caution">
    <text evidence="2">The sequence shown here is derived from an EMBL/GenBank/DDBJ whole genome shotgun (WGS) entry which is preliminary data.</text>
</comment>
<dbReference type="Gene3D" id="1.25.10.10">
    <property type="entry name" value="Leucine-rich Repeat Variant"/>
    <property type="match status" value="1"/>
</dbReference>
<reference evidence="2" key="1">
    <citation type="submission" date="2021-01" db="EMBL/GenBank/DDBJ databases">
        <title>Modified the classification status of verrucomicrobia.</title>
        <authorList>
            <person name="Feng X."/>
        </authorList>
    </citation>
    <scope>NUCLEOTIDE SEQUENCE</scope>
    <source>
        <strain evidence="2">KCTC 22201</strain>
    </source>
</reference>
<name>A0A934RA44_9BACT</name>
<sequence length="497" mass="56038">MNEGNPWKKLLWPGILLTILLLRLEGRWESTFYKFTLAYAVIWTLFVITNILLKGKLTAWMDEDAPPEVPADFHQYCLKAKVSPNLKLLLSHLLEGGSRHDDEVEELDTDPKIASMEDALALCAAYRDATTPDAAYQIGSSFQKPGSQEAYAVFHELGMPLVKHRLEAALASNEEDLGDLEAVMMVRHLVAYGHANSFPVVEKAAQDPRLNESFMWESVFRSIDPDDEDIPKLITRLSQHLPTGFAAVSFLDWANQQRIQGKIRTHPFDHAQGIALLRGYLQDEDPERASYAVSATAALPFLSDSAALLELASAHRDKSVRIEAAWALAKQGREEGIRQLASYCEDWRTRADASDYLRELERPDAIPEAVRDPREMALGVAARWLSHPNELAELPDTLEIHDHREILWPPTNERIPVTLLKWTLKEDEGIMMVGSVTWCFFMSLPETRDPLPIYGRHCVWELEHENDPRIEGRKDDPSLGAELLQAANPGVNWAPTG</sequence>
<keyword evidence="3" id="KW-1185">Reference proteome</keyword>
<accession>A0A934RA44</accession>
<keyword evidence="1" id="KW-0472">Membrane</keyword>
<keyword evidence="1" id="KW-1133">Transmembrane helix</keyword>
<keyword evidence="1" id="KW-0812">Transmembrane</keyword>
<feature type="transmembrane region" description="Helical" evidence="1">
    <location>
        <begin position="36"/>
        <end position="53"/>
    </location>
</feature>
<dbReference type="EMBL" id="JAENII010000004">
    <property type="protein sequence ID" value="MBK1826823.1"/>
    <property type="molecule type" value="Genomic_DNA"/>
</dbReference>
<dbReference type="InterPro" id="IPR016024">
    <property type="entry name" value="ARM-type_fold"/>
</dbReference>
<evidence type="ECO:0000256" key="1">
    <source>
        <dbReference type="SAM" id="Phobius"/>
    </source>
</evidence>
<dbReference type="InterPro" id="IPR011989">
    <property type="entry name" value="ARM-like"/>
</dbReference>
<dbReference type="SUPFAM" id="SSF48371">
    <property type="entry name" value="ARM repeat"/>
    <property type="match status" value="1"/>
</dbReference>
<organism evidence="2 3">
    <name type="scientific">Haloferula rosea</name>
    <dbReference type="NCBI Taxonomy" id="490093"/>
    <lineage>
        <taxon>Bacteria</taxon>
        <taxon>Pseudomonadati</taxon>
        <taxon>Verrucomicrobiota</taxon>
        <taxon>Verrucomicrobiia</taxon>
        <taxon>Verrucomicrobiales</taxon>
        <taxon>Verrucomicrobiaceae</taxon>
        <taxon>Haloferula</taxon>
    </lineage>
</organism>
<evidence type="ECO:0000313" key="3">
    <source>
        <dbReference type="Proteomes" id="UP000658278"/>
    </source>
</evidence>